<reference evidence="2" key="2">
    <citation type="submission" date="2025-08" db="UniProtKB">
        <authorList>
            <consortium name="Ensembl"/>
        </authorList>
    </citation>
    <scope>IDENTIFICATION</scope>
</reference>
<dbReference type="PANTHER" id="PTHR43073">
    <property type="entry name" value="DIHYDROPYRIMIDINE DEHYDROGENASE [NADP(+)]"/>
    <property type="match status" value="1"/>
</dbReference>
<evidence type="ECO:0000313" key="3">
    <source>
        <dbReference type="Proteomes" id="UP000694395"/>
    </source>
</evidence>
<proteinExistence type="predicted"/>
<dbReference type="AlphaFoldDB" id="A0A8K9V1A5"/>
<dbReference type="GO" id="GO:0050661">
    <property type="term" value="F:NADP binding"/>
    <property type="evidence" value="ECO:0007669"/>
    <property type="project" value="TreeGrafter"/>
</dbReference>
<dbReference type="GO" id="GO:0005829">
    <property type="term" value="C:cytosol"/>
    <property type="evidence" value="ECO:0007669"/>
    <property type="project" value="TreeGrafter"/>
</dbReference>
<dbReference type="GO" id="GO:0002058">
    <property type="term" value="F:uracil binding"/>
    <property type="evidence" value="ECO:0007669"/>
    <property type="project" value="TreeGrafter"/>
</dbReference>
<dbReference type="PANTHER" id="PTHR43073:SF2">
    <property type="entry name" value="DIHYDROPYRIMIDINE DEHYDROGENASE [NADP(+)]"/>
    <property type="match status" value="1"/>
</dbReference>
<dbReference type="GO" id="GO:0006212">
    <property type="term" value="P:uracil catabolic process"/>
    <property type="evidence" value="ECO:0007669"/>
    <property type="project" value="TreeGrafter"/>
</dbReference>
<protein>
    <submittedName>
        <fullName evidence="2">Uncharacterized protein</fullName>
    </submittedName>
</protein>
<dbReference type="GO" id="GO:0017113">
    <property type="term" value="F:dihydropyrimidine dehydrogenase (NADP+) activity"/>
    <property type="evidence" value="ECO:0007669"/>
    <property type="project" value="TreeGrafter"/>
</dbReference>
<sequence length="160" mass="18060">MTNNAAARDRAGELTHIGEVINSILSLNPRGQTHAAIYSTAAKKNERKRWNRNKCVKLENNFDDIKHMTLRRTRGTLCLKCADAFIPSISNKAILSDNFELCVGGCNLFASEEGPINIGGLQQFAVEVMYCILAREMHTFDLSIELQKKIEREHICTFLF</sequence>
<reference evidence="2" key="3">
    <citation type="submission" date="2025-09" db="UniProtKB">
        <authorList>
            <consortium name="Ensembl"/>
        </authorList>
    </citation>
    <scope>IDENTIFICATION</scope>
</reference>
<dbReference type="Proteomes" id="UP000694395">
    <property type="component" value="Chromosome 28"/>
</dbReference>
<keyword evidence="1" id="KW-0560">Oxidoreductase</keyword>
<evidence type="ECO:0000313" key="2">
    <source>
        <dbReference type="Ensembl" id="ENSOMYP00000113819.1"/>
    </source>
</evidence>
<name>A0A8K9V1A5_ONCMY</name>
<dbReference type="GeneTree" id="ENSGT00940000169422"/>
<organism evidence="2 3">
    <name type="scientific">Oncorhynchus mykiss</name>
    <name type="common">Rainbow trout</name>
    <name type="synonym">Salmo gairdneri</name>
    <dbReference type="NCBI Taxonomy" id="8022"/>
    <lineage>
        <taxon>Eukaryota</taxon>
        <taxon>Metazoa</taxon>
        <taxon>Chordata</taxon>
        <taxon>Craniata</taxon>
        <taxon>Vertebrata</taxon>
        <taxon>Euteleostomi</taxon>
        <taxon>Actinopterygii</taxon>
        <taxon>Neopterygii</taxon>
        <taxon>Teleostei</taxon>
        <taxon>Protacanthopterygii</taxon>
        <taxon>Salmoniformes</taxon>
        <taxon>Salmonidae</taxon>
        <taxon>Salmoninae</taxon>
        <taxon>Oncorhynchus</taxon>
    </lineage>
</organism>
<dbReference type="Ensembl" id="ENSOMYT00000120988.1">
    <property type="protein sequence ID" value="ENSOMYP00000113819.1"/>
    <property type="gene ID" value="ENSOMYG00000061893.1"/>
</dbReference>
<accession>A0A8K9V1A5</accession>
<reference evidence="2" key="1">
    <citation type="submission" date="2020-07" db="EMBL/GenBank/DDBJ databases">
        <title>A long reads based de novo assembly of the rainbow trout Arlee double haploid line genome.</title>
        <authorList>
            <person name="Gao G."/>
            <person name="Palti Y."/>
        </authorList>
    </citation>
    <scope>NUCLEOTIDE SEQUENCE [LARGE SCALE GENOMIC DNA]</scope>
</reference>
<dbReference type="GO" id="GO:0006210">
    <property type="term" value="P:thymine catabolic process"/>
    <property type="evidence" value="ECO:0007669"/>
    <property type="project" value="TreeGrafter"/>
</dbReference>
<evidence type="ECO:0000256" key="1">
    <source>
        <dbReference type="ARBA" id="ARBA00023002"/>
    </source>
</evidence>
<keyword evidence="3" id="KW-1185">Reference proteome</keyword>